<dbReference type="GO" id="GO:0006006">
    <property type="term" value="P:glucose metabolic process"/>
    <property type="evidence" value="ECO:0007669"/>
    <property type="project" value="UniProtKB-KW"/>
</dbReference>
<dbReference type="Pfam" id="PF02878">
    <property type="entry name" value="PGM_PMM_I"/>
    <property type="match status" value="1"/>
</dbReference>
<dbReference type="GO" id="GO:0006166">
    <property type="term" value="P:purine ribonucleoside salvage"/>
    <property type="evidence" value="ECO:0007669"/>
    <property type="project" value="TreeGrafter"/>
</dbReference>
<evidence type="ECO:0000256" key="1">
    <source>
        <dbReference type="ARBA" id="ARBA00000443"/>
    </source>
</evidence>
<dbReference type="PANTHER" id="PTHR45745:SF1">
    <property type="entry name" value="PHOSPHOGLUCOMUTASE 2B-RELATED"/>
    <property type="match status" value="1"/>
</dbReference>
<proteinExistence type="inferred from homology"/>
<comment type="caution">
    <text evidence="20">The sequence shown here is derived from an EMBL/GenBank/DDBJ whole genome shotgun (WGS) entry which is preliminary data.</text>
</comment>
<comment type="pathway">
    <text evidence="3">Glycolipid metabolism; diglucosyl-diacylglycerol biosynthesis.</text>
</comment>
<dbReference type="PRINTS" id="PR00509">
    <property type="entry name" value="PGMPMM"/>
</dbReference>
<keyword evidence="10 15" id="KW-0460">Magnesium</keyword>
<dbReference type="EC" id="5.4.2.2" evidence="6"/>
<gene>
    <name evidence="20" type="ORF">H4683_003431</name>
</gene>
<evidence type="ECO:0000313" key="20">
    <source>
        <dbReference type="EMBL" id="MBE1556308.1"/>
    </source>
</evidence>
<feature type="domain" description="Alpha-D-phosphohexomutase alpha/beta/alpha" evidence="17">
    <location>
        <begin position="43"/>
        <end position="181"/>
    </location>
</feature>
<dbReference type="CDD" id="cd05799">
    <property type="entry name" value="PGM2"/>
    <property type="match status" value="1"/>
</dbReference>
<evidence type="ECO:0000256" key="6">
    <source>
        <dbReference type="ARBA" id="ARBA00012728"/>
    </source>
</evidence>
<comment type="cofactor">
    <cofactor evidence="2">
        <name>Mg(2+)</name>
        <dbReference type="ChEBI" id="CHEBI:18420"/>
    </cofactor>
</comment>
<reference evidence="20" key="1">
    <citation type="submission" date="2020-10" db="EMBL/GenBank/DDBJ databases">
        <title>Genomic Encyclopedia of Type Strains, Phase IV (KMG-IV): sequencing the most valuable type-strain genomes for metagenomic binning, comparative biology and taxonomic classification.</title>
        <authorList>
            <person name="Goeker M."/>
        </authorList>
    </citation>
    <scope>NUCLEOTIDE SEQUENCE</scope>
    <source>
        <strain evidence="20">DSM 13886</strain>
    </source>
</reference>
<dbReference type="Pfam" id="PF02880">
    <property type="entry name" value="PGM_PMM_III"/>
    <property type="match status" value="1"/>
</dbReference>
<dbReference type="GO" id="GO:0004614">
    <property type="term" value="F:phosphoglucomutase activity"/>
    <property type="evidence" value="ECO:0007669"/>
    <property type="project" value="UniProtKB-EC"/>
</dbReference>
<evidence type="ECO:0000259" key="18">
    <source>
        <dbReference type="Pfam" id="PF02879"/>
    </source>
</evidence>
<dbReference type="InterPro" id="IPR005845">
    <property type="entry name" value="A-D-PHexomutase_a/b/a-II"/>
</dbReference>
<evidence type="ECO:0000256" key="12">
    <source>
        <dbReference type="ARBA" id="ARBA00039995"/>
    </source>
</evidence>
<comment type="similarity">
    <text evidence="5 15">Belongs to the phosphohexose mutase family.</text>
</comment>
<dbReference type="Pfam" id="PF02879">
    <property type="entry name" value="PGM_PMM_II"/>
    <property type="match status" value="1"/>
</dbReference>
<keyword evidence="9 15" id="KW-0479">Metal-binding</keyword>
<evidence type="ECO:0000259" key="16">
    <source>
        <dbReference type="Pfam" id="PF00408"/>
    </source>
</evidence>
<dbReference type="GO" id="GO:0008973">
    <property type="term" value="F:phosphopentomutase activity"/>
    <property type="evidence" value="ECO:0007669"/>
    <property type="project" value="TreeGrafter"/>
</dbReference>
<keyword evidence="21" id="KW-1185">Reference proteome</keyword>
<accession>A0A927R5Q1</accession>
<dbReference type="Pfam" id="PF00408">
    <property type="entry name" value="PGM_PMM_IV"/>
    <property type="match status" value="1"/>
</dbReference>
<dbReference type="InterPro" id="IPR005846">
    <property type="entry name" value="A-D-PHexomutase_a/b/a-III"/>
</dbReference>
<evidence type="ECO:0000259" key="17">
    <source>
        <dbReference type="Pfam" id="PF02878"/>
    </source>
</evidence>
<dbReference type="AlphaFoldDB" id="A0A927R5Q1"/>
<comment type="pathway">
    <text evidence="4">Lipid metabolism.</text>
</comment>
<evidence type="ECO:0000256" key="14">
    <source>
        <dbReference type="ARBA" id="ARBA00041467"/>
    </source>
</evidence>
<dbReference type="RefSeq" id="WP_192599968.1">
    <property type="nucleotide sequence ID" value="NZ_JADBEL010000024.1"/>
</dbReference>
<keyword evidence="8" id="KW-0597">Phosphoprotein</keyword>
<organism evidence="20 21">
    <name type="scientific">Sporosarcina limicola</name>
    <dbReference type="NCBI Taxonomy" id="34101"/>
    <lineage>
        <taxon>Bacteria</taxon>
        <taxon>Bacillati</taxon>
        <taxon>Bacillota</taxon>
        <taxon>Bacilli</taxon>
        <taxon>Bacillales</taxon>
        <taxon>Caryophanaceae</taxon>
        <taxon>Sporosarcina</taxon>
    </lineage>
</organism>
<keyword evidence="11 20" id="KW-0413">Isomerase</keyword>
<dbReference type="SUPFAM" id="SSF53738">
    <property type="entry name" value="Phosphoglucomutase, first 3 domains"/>
    <property type="match status" value="3"/>
</dbReference>
<dbReference type="PANTHER" id="PTHR45745">
    <property type="entry name" value="PHOSPHOMANNOMUTASE 45A"/>
    <property type="match status" value="1"/>
</dbReference>
<feature type="domain" description="Alpha-D-phosphohexomutase alpha/beta/alpha" evidence="19">
    <location>
        <begin position="323"/>
        <end position="446"/>
    </location>
</feature>
<protein>
    <recommendedName>
        <fullName evidence="12">Phosphoglucomutase</fullName>
        <ecNumber evidence="6">5.4.2.2</ecNumber>
    </recommendedName>
    <alternativeName>
        <fullName evidence="14">Alpha-phosphoglucomutase</fullName>
    </alternativeName>
    <alternativeName>
        <fullName evidence="13">Glucose phosphomutase</fullName>
    </alternativeName>
</protein>
<dbReference type="InterPro" id="IPR005841">
    <property type="entry name" value="Alpha-D-phosphohexomutase_SF"/>
</dbReference>
<evidence type="ECO:0000256" key="7">
    <source>
        <dbReference type="ARBA" id="ARBA00022526"/>
    </source>
</evidence>
<dbReference type="InterPro" id="IPR016055">
    <property type="entry name" value="A-D-PHexomutase_a/b/a-I/II/III"/>
</dbReference>
<dbReference type="PROSITE" id="PS00710">
    <property type="entry name" value="PGM_PMM"/>
    <property type="match status" value="1"/>
</dbReference>
<dbReference type="InterPro" id="IPR016066">
    <property type="entry name" value="A-D-PHexomutase_CS"/>
</dbReference>
<sequence length="577" mass="63921">MTWKVEAEKWLNQEDLEVALKQQLMIEENNKELMEDSFYKNLSFGTAGLRGELGFGTNRMNIYTVRKAAQGLAAYIASCGEDAKKRGVAIAYDSRHYSPEFGLEVAKVLGHNAIRSFLFDELQPTPLLSFAVRELNTFAGVVITASHNPAEYNGLKVYGEDGGQVTLEAATAITTHTENIEDLFSVKVAEEAYLLEAGLLTYLADEMSERYIRRLDGILVDGKLAKSLSIVYSPLHGAGGKLVCRGLREAGFSNVIIVAKQGIPDPDFTTVKSPNPEESKSFELALVYGHKTAADLLIATDPDADRMGVAVRDLKGQYVFLTGNQIGALLVNALLEDKSNRHALPEDGMVIKTIVTSELGKAIANKYGVKIMDVLTGFKYISEKVLEFEKTTESTFLFGYEESYGYLIGDFVRDKDAVQASVLIAEVAERYKKKGQTLLEGLYELYEEHGYYQEALESITLKGQIGMTKMERIINYFRSDSFAREFPQPLASVEDYAVGHSTSVETGEQCSLNLPIADVLKFKLTDATWFALRPSGTEPKIKFYFGVKGETKVESDELLLKLKEAVMTVVEKIISNS</sequence>
<evidence type="ECO:0000256" key="15">
    <source>
        <dbReference type="RuleBase" id="RU004326"/>
    </source>
</evidence>
<feature type="domain" description="Alpha-D-phosphohexomutase alpha/beta/alpha" evidence="18">
    <location>
        <begin position="210"/>
        <end position="310"/>
    </location>
</feature>
<evidence type="ECO:0000256" key="13">
    <source>
        <dbReference type="ARBA" id="ARBA00041398"/>
    </source>
</evidence>
<dbReference type="InterPro" id="IPR005844">
    <property type="entry name" value="A-D-PHexomutase_a/b/a-I"/>
</dbReference>
<evidence type="ECO:0000256" key="10">
    <source>
        <dbReference type="ARBA" id="ARBA00022842"/>
    </source>
</evidence>
<dbReference type="Proteomes" id="UP000658225">
    <property type="component" value="Unassembled WGS sequence"/>
</dbReference>
<keyword evidence="7" id="KW-0313">Glucose metabolism</keyword>
<evidence type="ECO:0000259" key="19">
    <source>
        <dbReference type="Pfam" id="PF02880"/>
    </source>
</evidence>
<dbReference type="EMBL" id="JADBEL010000024">
    <property type="protein sequence ID" value="MBE1556308.1"/>
    <property type="molecule type" value="Genomic_DNA"/>
</dbReference>
<dbReference type="GO" id="GO:0000287">
    <property type="term" value="F:magnesium ion binding"/>
    <property type="evidence" value="ECO:0007669"/>
    <property type="project" value="InterPro"/>
</dbReference>
<evidence type="ECO:0000256" key="3">
    <source>
        <dbReference type="ARBA" id="ARBA00005164"/>
    </source>
</evidence>
<dbReference type="Gene3D" id="3.30.310.50">
    <property type="entry name" value="Alpha-D-phosphohexomutase, C-terminal domain"/>
    <property type="match status" value="1"/>
</dbReference>
<dbReference type="Gene3D" id="3.40.120.10">
    <property type="entry name" value="Alpha-D-Glucose-1,6-Bisphosphate, subunit A, domain 3"/>
    <property type="match status" value="3"/>
</dbReference>
<name>A0A927R5Q1_9BACL</name>
<dbReference type="InterPro" id="IPR036900">
    <property type="entry name" value="A-D-PHexomutase_C_sf"/>
</dbReference>
<evidence type="ECO:0000256" key="4">
    <source>
        <dbReference type="ARBA" id="ARBA00005189"/>
    </source>
</evidence>
<dbReference type="InterPro" id="IPR005843">
    <property type="entry name" value="A-D-PHexomutase_C"/>
</dbReference>
<dbReference type="SUPFAM" id="SSF55957">
    <property type="entry name" value="Phosphoglucomutase, C-terminal domain"/>
    <property type="match status" value="1"/>
</dbReference>
<evidence type="ECO:0000256" key="2">
    <source>
        <dbReference type="ARBA" id="ARBA00001946"/>
    </source>
</evidence>
<evidence type="ECO:0000256" key="11">
    <source>
        <dbReference type="ARBA" id="ARBA00023235"/>
    </source>
</evidence>
<evidence type="ECO:0000313" key="21">
    <source>
        <dbReference type="Proteomes" id="UP000658225"/>
    </source>
</evidence>
<comment type="catalytic activity">
    <reaction evidence="1">
        <text>alpha-D-glucose 1-phosphate = alpha-D-glucose 6-phosphate</text>
        <dbReference type="Rhea" id="RHEA:23536"/>
        <dbReference type="ChEBI" id="CHEBI:58225"/>
        <dbReference type="ChEBI" id="CHEBI:58601"/>
        <dbReference type="EC" id="5.4.2.2"/>
    </reaction>
</comment>
<evidence type="ECO:0000256" key="8">
    <source>
        <dbReference type="ARBA" id="ARBA00022553"/>
    </source>
</evidence>
<feature type="domain" description="Alpha-D-phosphohexomutase C-terminal" evidence="16">
    <location>
        <begin position="504"/>
        <end position="552"/>
    </location>
</feature>
<evidence type="ECO:0000256" key="9">
    <source>
        <dbReference type="ARBA" id="ARBA00022723"/>
    </source>
</evidence>
<keyword evidence="7" id="KW-0119">Carbohydrate metabolism</keyword>
<evidence type="ECO:0000256" key="5">
    <source>
        <dbReference type="ARBA" id="ARBA00010231"/>
    </source>
</evidence>